<feature type="transmembrane region" description="Helical" evidence="1">
    <location>
        <begin position="174"/>
        <end position="193"/>
    </location>
</feature>
<name>A0A7W8UK07_9HYPH</name>
<dbReference type="EC" id="2.7.8.5" evidence="2"/>
<keyword evidence="2" id="KW-0808">Transferase</keyword>
<evidence type="ECO:0000256" key="1">
    <source>
        <dbReference type="SAM" id="Phobius"/>
    </source>
</evidence>
<feature type="transmembrane region" description="Helical" evidence="1">
    <location>
        <begin position="21"/>
        <end position="48"/>
    </location>
</feature>
<dbReference type="Pfam" id="PF01066">
    <property type="entry name" value="CDP-OH_P_transf"/>
    <property type="match status" value="1"/>
</dbReference>
<keyword evidence="1" id="KW-0812">Transmembrane</keyword>
<dbReference type="InterPro" id="IPR000462">
    <property type="entry name" value="CDP-OH_P_trans"/>
</dbReference>
<evidence type="ECO:0000313" key="2">
    <source>
        <dbReference type="EMBL" id="MBB5559273.1"/>
    </source>
</evidence>
<dbReference type="EMBL" id="JACHBC010000001">
    <property type="protein sequence ID" value="MBB5559273.1"/>
    <property type="molecule type" value="Genomic_DNA"/>
</dbReference>
<protein>
    <submittedName>
        <fullName evidence="2">CDP-diacylglycerol--glycerol-3-phosphate 3-phosphatidyltransferase</fullName>
        <ecNumber evidence="2">2.7.8.5</ecNumber>
    </submittedName>
</protein>
<comment type="caution">
    <text evidence="2">The sequence shown here is derived from an EMBL/GenBank/DDBJ whole genome shotgun (WGS) entry which is preliminary data.</text>
</comment>
<feature type="transmembrane region" description="Helical" evidence="1">
    <location>
        <begin position="113"/>
        <end position="132"/>
    </location>
</feature>
<organism evidence="2 3">
    <name type="scientific">Rhizobium lentis</name>
    <dbReference type="NCBI Taxonomy" id="1138194"/>
    <lineage>
        <taxon>Bacteria</taxon>
        <taxon>Pseudomonadati</taxon>
        <taxon>Pseudomonadota</taxon>
        <taxon>Alphaproteobacteria</taxon>
        <taxon>Hyphomicrobiales</taxon>
        <taxon>Rhizobiaceae</taxon>
        <taxon>Rhizobium/Agrobacterium group</taxon>
        <taxon>Rhizobium</taxon>
    </lineage>
</organism>
<gene>
    <name evidence="2" type="ORF">GGI59_000900</name>
</gene>
<dbReference type="GO" id="GO:0016020">
    <property type="term" value="C:membrane"/>
    <property type="evidence" value="ECO:0007669"/>
    <property type="project" value="InterPro"/>
</dbReference>
<sequence length="203" mass="21638">MSIYQLKSGFQNILRPLVRSLAARGITANQVTSIAAAVSVALGLFLSVAPLPHWFLLVPVWFLLRMGLNAIDGMLAREHGQKSILGAYLNEIGDVVSDVALYLPFALIDPNGLMPALSVIFLSALTEFAGILGQSVGASRRYDGPLGKSDRAVLFGALGIYVGVGGGFAGWTSWLWAVVALFLIWTIINRISAGIREAQAAAR</sequence>
<keyword evidence="1" id="KW-0472">Membrane</keyword>
<dbReference type="InterPro" id="IPR043130">
    <property type="entry name" value="CDP-OH_PTrfase_TM_dom"/>
</dbReference>
<reference evidence="2 3" key="1">
    <citation type="submission" date="2020-08" db="EMBL/GenBank/DDBJ databases">
        <title>Genomic Encyclopedia of Type Strains, Phase IV (KMG-V): Genome sequencing to study the core and pangenomes of soil and plant-associated prokaryotes.</title>
        <authorList>
            <person name="Whitman W."/>
        </authorList>
    </citation>
    <scope>NUCLEOTIDE SEQUENCE [LARGE SCALE GENOMIC DNA]</scope>
    <source>
        <strain evidence="2 3">SEMIA 4034</strain>
    </source>
</reference>
<keyword evidence="1" id="KW-1133">Transmembrane helix</keyword>
<dbReference type="Gene3D" id="1.20.120.1760">
    <property type="match status" value="1"/>
</dbReference>
<dbReference type="AlphaFoldDB" id="A0A7W8UK07"/>
<proteinExistence type="predicted"/>
<dbReference type="RefSeq" id="WP_183912263.1">
    <property type="nucleotide sequence ID" value="NZ_JACHBB010000001.1"/>
</dbReference>
<dbReference type="GO" id="GO:0008654">
    <property type="term" value="P:phospholipid biosynthetic process"/>
    <property type="evidence" value="ECO:0007669"/>
    <property type="project" value="InterPro"/>
</dbReference>
<feature type="transmembrane region" description="Helical" evidence="1">
    <location>
        <begin position="152"/>
        <end position="168"/>
    </location>
</feature>
<dbReference type="GO" id="GO:0008444">
    <property type="term" value="F:CDP-diacylglycerol-glycerol-3-phosphate 3-phosphatidyltransferase activity"/>
    <property type="evidence" value="ECO:0007669"/>
    <property type="project" value="UniProtKB-EC"/>
</dbReference>
<accession>A0A7W8UK07</accession>
<keyword evidence="3" id="KW-1185">Reference proteome</keyword>
<dbReference type="Proteomes" id="UP000528824">
    <property type="component" value="Unassembled WGS sequence"/>
</dbReference>
<evidence type="ECO:0000313" key="3">
    <source>
        <dbReference type="Proteomes" id="UP000528824"/>
    </source>
</evidence>